<dbReference type="EMBL" id="AMZH03026276">
    <property type="protein sequence ID" value="RRT34692.1"/>
    <property type="molecule type" value="Genomic_DNA"/>
</dbReference>
<proteinExistence type="predicted"/>
<reference evidence="2 3" key="1">
    <citation type="journal article" date="2014" name="Agronomy (Basel)">
        <title>A Draft Genome Sequence for Ensete ventricosum, the Drought-Tolerant Tree Against Hunger.</title>
        <authorList>
            <person name="Harrison J."/>
            <person name="Moore K.A."/>
            <person name="Paszkiewicz K."/>
            <person name="Jones T."/>
            <person name="Grant M."/>
            <person name="Ambacheew D."/>
            <person name="Muzemil S."/>
            <person name="Studholme D.J."/>
        </authorList>
    </citation>
    <scope>NUCLEOTIDE SEQUENCE [LARGE SCALE GENOMIC DNA]</scope>
</reference>
<name>A0A426X5D6_ENSVE</name>
<evidence type="ECO:0000313" key="3">
    <source>
        <dbReference type="Proteomes" id="UP000287651"/>
    </source>
</evidence>
<accession>A0A426X5D6</accession>
<gene>
    <name evidence="2" type="ORF">B296_00053661</name>
</gene>
<dbReference type="AlphaFoldDB" id="A0A426X5D6"/>
<dbReference type="InterPro" id="IPR051943">
    <property type="entry name" value="TRAFAC_Dynamin-like_GTPase"/>
</dbReference>
<protein>
    <submittedName>
        <fullName evidence="2">Uncharacterized protein</fullName>
    </submittedName>
</protein>
<dbReference type="Gene3D" id="3.20.20.70">
    <property type="entry name" value="Aldolase class I"/>
    <property type="match status" value="1"/>
</dbReference>
<dbReference type="InterPro" id="IPR013785">
    <property type="entry name" value="Aldolase_TIM"/>
</dbReference>
<dbReference type="Proteomes" id="UP000287651">
    <property type="component" value="Unassembled WGS sequence"/>
</dbReference>
<sequence length="262" mass="29055">MVVCSPCHYPVVARRPPHLALLFKPTPLNIFHRPPFSKRPAAPQPINAIGDHSSSFSGTPQQQQQQQQQKEKQVRTLFPGGFKRPELNIPTLVLRLSVDEVLEREAEVDVALLKRVGVVVLDGGDQSGARLYEAACALKSLLRDRAYLLIAERVDIAAAVGASGVVLSDAGSPYHDIPIDIGGTYRFDRRPISTLVTLHIPCVGMLGMVWFNSVLRFDLYRLVWVVHNDSTGYRYAGRLLPCGIVEISVYPRENEVTPRLLA</sequence>
<feature type="region of interest" description="Disordered" evidence="1">
    <location>
        <begin position="34"/>
        <end position="73"/>
    </location>
</feature>
<dbReference type="GO" id="GO:0031969">
    <property type="term" value="C:chloroplast membrane"/>
    <property type="evidence" value="ECO:0007669"/>
    <property type="project" value="TreeGrafter"/>
</dbReference>
<dbReference type="PANTHER" id="PTHR43681:SF1">
    <property type="entry name" value="SARCALUMENIN"/>
    <property type="match status" value="1"/>
</dbReference>
<evidence type="ECO:0000313" key="2">
    <source>
        <dbReference type="EMBL" id="RRT34692.1"/>
    </source>
</evidence>
<comment type="caution">
    <text evidence="2">The sequence shown here is derived from an EMBL/GenBank/DDBJ whole genome shotgun (WGS) entry which is preliminary data.</text>
</comment>
<dbReference type="PANTHER" id="PTHR43681">
    <property type="entry name" value="TRANSMEMBRANE GTPASE FZO"/>
    <property type="match status" value="1"/>
</dbReference>
<dbReference type="GO" id="GO:0010027">
    <property type="term" value="P:thylakoid membrane organization"/>
    <property type="evidence" value="ECO:0007669"/>
    <property type="project" value="TreeGrafter"/>
</dbReference>
<dbReference type="InterPro" id="IPR036206">
    <property type="entry name" value="ThiamineP_synth_sf"/>
</dbReference>
<organism evidence="2 3">
    <name type="scientific">Ensete ventricosum</name>
    <name type="common">Abyssinian banana</name>
    <name type="synonym">Musa ensete</name>
    <dbReference type="NCBI Taxonomy" id="4639"/>
    <lineage>
        <taxon>Eukaryota</taxon>
        <taxon>Viridiplantae</taxon>
        <taxon>Streptophyta</taxon>
        <taxon>Embryophyta</taxon>
        <taxon>Tracheophyta</taxon>
        <taxon>Spermatophyta</taxon>
        <taxon>Magnoliopsida</taxon>
        <taxon>Liliopsida</taxon>
        <taxon>Zingiberales</taxon>
        <taxon>Musaceae</taxon>
        <taxon>Ensete</taxon>
    </lineage>
</organism>
<evidence type="ECO:0000256" key="1">
    <source>
        <dbReference type="SAM" id="MobiDB-lite"/>
    </source>
</evidence>
<dbReference type="SUPFAM" id="SSF51391">
    <property type="entry name" value="Thiamin phosphate synthase"/>
    <property type="match status" value="1"/>
</dbReference>